<feature type="domain" description="HTH lysR-type" evidence="5">
    <location>
        <begin position="1"/>
        <end position="60"/>
    </location>
</feature>
<dbReference type="RefSeq" id="WP_077114418.1">
    <property type="nucleotide sequence ID" value="NZ_JAFBFH010000011.1"/>
</dbReference>
<sequence>MNPVQLETYLAIVRQGSLSRAAHHLFVSQSTISQRLDSLEKEYGVKLLNREKGVKSISLTNEGERFYQLALKYETLMIEARSIGKMQEGTTVTVGAVDSVHNYILHDLYARIIDELPHIRLGIHTYQSDQIYSLIAGNQLDIGFSLQDRIMRDVKVTQLFEEQMVLVYPTEDGESVVENGSLNPTKQLLINWGAEYQIWHEKHWGPVANTAIQVDTVKMLYMFLSKGGYWAIVPISVARALREKGGWPILQLTDRPPNRVCYYVAKEEINQAAREVSEVIFRSGELIGQIVKLWEDG</sequence>
<evidence type="ECO:0000313" key="7">
    <source>
        <dbReference type="Proteomes" id="UP000823485"/>
    </source>
</evidence>
<dbReference type="SUPFAM" id="SSF53850">
    <property type="entry name" value="Periplasmic binding protein-like II"/>
    <property type="match status" value="1"/>
</dbReference>
<evidence type="ECO:0000256" key="3">
    <source>
        <dbReference type="ARBA" id="ARBA00023125"/>
    </source>
</evidence>
<keyword evidence="7" id="KW-1185">Reference proteome</keyword>
<dbReference type="CDD" id="cd05466">
    <property type="entry name" value="PBP2_LTTR_substrate"/>
    <property type="match status" value="1"/>
</dbReference>
<dbReference type="InterPro" id="IPR036390">
    <property type="entry name" value="WH_DNA-bd_sf"/>
</dbReference>
<proteinExistence type="inferred from homology"/>
<dbReference type="GO" id="GO:0003677">
    <property type="term" value="F:DNA binding"/>
    <property type="evidence" value="ECO:0007669"/>
    <property type="project" value="UniProtKB-KW"/>
</dbReference>
<dbReference type="InterPro" id="IPR000847">
    <property type="entry name" value="LysR_HTH_N"/>
</dbReference>
<dbReference type="PRINTS" id="PR00039">
    <property type="entry name" value="HTHLYSR"/>
</dbReference>
<reference evidence="6 7" key="1">
    <citation type="submission" date="2021-01" db="EMBL/GenBank/DDBJ databases">
        <title>Genomic Encyclopedia of Type Strains, Phase IV (KMG-IV): sequencing the most valuable type-strain genomes for metagenomic binning, comparative biology and taxonomic classification.</title>
        <authorList>
            <person name="Goeker M."/>
        </authorList>
    </citation>
    <scope>NUCLEOTIDE SEQUENCE [LARGE SCALE GENOMIC DNA]</scope>
    <source>
        <strain evidence="6 7">DSM 105453</strain>
    </source>
</reference>
<dbReference type="SUPFAM" id="SSF46785">
    <property type="entry name" value="Winged helix' DNA-binding domain"/>
    <property type="match status" value="1"/>
</dbReference>
<dbReference type="Gene3D" id="3.40.190.10">
    <property type="entry name" value="Periplasmic binding protein-like II"/>
    <property type="match status" value="2"/>
</dbReference>
<evidence type="ECO:0000313" key="6">
    <source>
        <dbReference type="EMBL" id="MBM7714977.1"/>
    </source>
</evidence>
<dbReference type="Gene3D" id="1.10.10.10">
    <property type="entry name" value="Winged helix-like DNA-binding domain superfamily/Winged helix DNA-binding domain"/>
    <property type="match status" value="1"/>
</dbReference>
<comment type="similarity">
    <text evidence="1">Belongs to the LysR transcriptional regulatory family.</text>
</comment>
<keyword evidence="2" id="KW-0805">Transcription regulation</keyword>
<dbReference type="Proteomes" id="UP000823485">
    <property type="component" value="Unassembled WGS sequence"/>
</dbReference>
<gene>
    <name evidence="6" type="ORF">JOC94_001949</name>
</gene>
<accession>A0ABS2R5S9</accession>
<dbReference type="Pfam" id="PF00126">
    <property type="entry name" value="HTH_1"/>
    <property type="match status" value="1"/>
</dbReference>
<comment type="caution">
    <text evidence="6">The sequence shown here is derived from an EMBL/GenBank/DDBJ whole genome shotgun (WGS) entry which is preliminary data.</text>
</comment>
<protein>
    <submittedName>
        <fullName evidence="6">DNA-binding transcriptional LysR family regulator</fullName>
    </submittedName>
</protein>
<evidence type="ECO:0000256" key="4">
    <source>
        <dbReference type="ARBA" id="ARBA00023163"/>
    </source>
</evidence>
<keyword evidence="4" id="KW-0804">Transcription</keyword>
<name>A0ABS2R5S9_9BACI</name>
<organism evidence="6 7">
    <name type="scientific">Siminovitchia thermophila</name>
    <dbReference type="NCBI Taxonomy" id="1245522"/>
    <lineage>
        <taxon>Bacteria</taxon>
        <taxon>Bacillati</taxon>
        <taxon>Bacillota</taxon>
        <taxon>Bacilli</taxon>
        <taxon>Bacillales</taxon>
        <taxon>Bacillaceae</taxon>
        <taxon>Siminovitchia</taxon>
    </lineage>
</organism>
<dbReference type="PANTHER" id="PTHR30126">
    <property type="entry name" value="HTH-TYPE TRANSCRIPTIONAL REGULATOR"/>
    <property type="match status" value="1"/>
</dbReference>
<dbReference type="InterPro" id="IPR036388">
    <property type="entry name" value="WH-like_DNA-bd_sf"/>
</dbReference>
<keyword evidence="3 6" id="KW-0238">DNA-binding</keyword>
<dbReference type="EMBL" id="JAFBFH010000011">
    <property type="protein sequence ID" value="MBM7714977.1"/>
    <property type="molecule type" value="Genomic_DNA"/>
</dbReference>
<evidence type="ECO:0000256" key="1">
    <source>
        <dbReference type="ARBA" id="ARBA00009437"/>
    </source>
</evidence>
<dbReference type="PROSITE" id="PS50931">
    <property type="entry name" value="HTH_LYSR"/>
    <property type="match status" value="1"/>
</dbReference>
<dbReference type="Pfam" id="PF03466">
    <property type="entry name" value="LysR_substrate"/>
    <property type="match status" value="1"/>
</dbReference>
<dbReference type="InterPro" id="IPR005119">
    <property type="entry name" value="LysR_subst-bd"/>
</dbReference>
<evidence type="ECO:0000256" key="2">
    <source>
        <dbReference type="ARBA" id="ARBA00023015"/>
    </source>
</evidence>
<evidence type="ECO:0000259" key="5">
    <source>
        <dbReference type="PROSITE" id="PS50931"/>
    </source>
</evidence>